<name>A0A220S182_9NEIS</name>
<keyword evidence="5" id="KW-1133">Transmembrane helix</keyword>
<proteinExistence type="inferred from homology"/>
<dbReference type="InterPro" id="IPR004630">
    <property type="entry name" value="UPF0324_YeiH-like"/>
</dbReference>
<dbReference type="Pfam" id="PF03601">
    <property type="entry name" value="Cons_hypoth698"/>
    <property type="match status" value="1"/>
</dbReference>
<reference evidence="7 8" key="1">
    <citation type="submission" date="2017-06" db="EMBL/GenBank/DDBJ databases">
        <title>Neisseria chenwenguii sp. nov., isolated from the intestinal contents of Tibetan Plateau Pika in Yushu, Qinghai Province, China.</title>
        <authorList>
            <person name="Zhang G."/>
        </authorList>
    </citation>
    <scope>NUCLEOTIDE SEQUENCE [LARGE SCALE GENOMIC DNA]</scope>
    <source>
        <strain evidence="7 8">10023</strain>
    </source>
</reference>
<evidence type="ECO:0000313" key="7">
    <source>
        <dbReference type="EMBL" id="ASK27241.1"/>
    </source>
</evidence>
<dbReference type="EMBL" id="CP022278">
    <property type="protein sequence ID" value="ASK27241.1"/>
    <property type="molecule type" value="Genomic_DNA"/>
</dbReference>
<keyword evidence="6" id="KW-0472">Membrane</keyword>
<keyword evidence="3" id="KW-1003">Cell membrane</keyword>
<dbReference type="OrthoDB" id="9805703at2"/>
<accession>A0A220S182</accession>
<keyword evidence="4" id="KW-0812">Transmembrane</keyword>
<evidence type="ECO:0000256" key="5">
    <source>
        <dbReference type="ARBA" id="ARBA00022989"/>
    </source>
</evidence>
<dbReference type="Proteomes" id="UP000198238">
    <property type="component" value="Chromosome"/>
</dbReference>
<sequence length="346" mass="37143">MSIKTLYTRTAIHMLPITLMAWVCMKLSALPIMQEYGFSALTIAIVIGILLGNIVPVQYVMMFSEGLQFSKARLLRIGIVLYGFRITLLQLVSVGWVALLVDGLVVASTFSLAMMLRKRFHLEDNTAALIGSGSAICGAAAVLATQPVLKAKESDISVSVATVVVFGTLAMFAYPIMARVILPSDASGMAWFGWGIYTGATVHEVAQVAAAGSAVNATVADVAVISKMVRVMLLAPFLLMLPWLMKRFGAVSMQANEGIVIPWFAFGFLVMVGVNSFLSLSPDVSRMIIDLDTFLLTAAMFALGMTTRWQSVKQAGVKPLLLAGILMIWLVVGGGVISYVACQFLS</sequence>
<dbReference type="KEGG" id="nei:BG910_05340"/>
<evidence type="ECO:0000256" key="3">
    <source>
        <dbReference type="ARBA" id="ARBA00022475"/>
    </source>
</evidence>
<comment type="similarity">
    <text evidence="2">Belongs to the UPF0324 family.</text>
</comment>
<evidence type="ECO:0000313" key="8">
    <source>
        <dbReference type="Proteomes" id="UP000198238"/>
    </source>
</evidence>
<dbReference type="AlphaFoldDB" id="A0A220S182"/>
<evidence type="ECO:0000256" key="1">
    <source>
        <dbReference type="ARBA" id="ARBA00004651"/>
    </source>
</evidence>
<organism evidence="7 8">
    <name type="scientific">Neisseria chenwenguii</name>
    <dbReference type="NCBI Taxonomy" id="1853278"/>
    <lineage>
        <taxon>Bacteria</taxon>
        <taxon>Pseudomonadati</taxon>
        <taxon>Pseudomonadota</taxon>
        <taxon>Betaproteobacteria</taxon>
        <taxon>Neisseriales</taxon>
        <taxon>Neisseriaceae</taxon>
        <taxon>Neisseria</taxon>
    </lineage>
</organism>
<comment type="subcellular location">
    <subcellularLocation>
        <location evidence="1">Cell membrane</location>
        <topology evidence="1">Multi-pass membrane protein</topology>
    </subcellularLocation>
</comment>
<evidence type="ECO:0000256" key="2">
    <source>
        <dbReference type="ARBA" id="ARBA00007977"/>
    </source>
</evidence>
<dbReference type="NCBIfam" id="TIGR00698">
    <property type="entry name" value="YeiH family putative sulfate export transporter"/>
    <property type="match status" value="1"/>
</dbReference>
<dbReference type="PANTHER" id="PTHR30106">
    <property type="entry name" value="INNER MEMBRANE PROTEIN YEIH-RELATED"/>
    <property type="match status" value="1"/>
</dbReference>
<keyword evidence="8" id="KW-1185">Reference proteome</keyword>
<gene>
    <name evidence="7" type="ORF">BG910_05340</name>
</gene>
<dbReference type="RefSeq" id="WP_089035953.1">
    <property type="nucleotide sequence ID" value="NZ_RKIL01000018.1"/>
</dbReference>
<evidence type="ECO:0000256" key="6">
    <source>
        <dbReference type="ARBA" id="ARBA00023136"/>
    </source>
</evidence>
<dbReference type="PANTHER" id="PTHR30106:SF2">
    <property type="entry name" value="UPF0324 INNER MEMBRANE PROTEIN YEIH"/>
    <property type="match status" value="1"/>
</dbReference>
<dbReference type="InterPro" id="IPR018383">
    <property type="entry name" value="UPF0324_pro"/>
</dbReference>
<evidence type="ECO:0000256" key="4">
    <source>
        <dbReference type="ARBA" id="ARBA00022692"/>
    </source>
</evidence>
<dbReference type="GO" id="GO:0005886">
    <property type="term" value="C:plasma membrane"/>
    <property type="evidence" value="ECO:0007669"/>
    <property type="project" value="UniProtKB-SubCell"/>
</dbReference>
<protein>
    <submittedName>
        <fullName evidence="7">Sulfate transporter</fullName>
    </submittedName>
</protein>